<dbReference type="PIRSF" id="PIRSF000332">
    <property type="entry name" value="FMO"/>
    <property type="match status" value="1"/>
</dbReference>
<name>A0A3Q7XWL9_CICAR</name>
<dbReference type="Gene3D" id="3.50.50.60">
    <property type="entry name" value="FAD/NAD(P)-binding domain"/>
    <property type="match status" value="2"/>
</dbReference>
<dbReference type="InterPro" id="IPR000960">
    <property type="entry name" value="Flavin_mOase"/>
</dbReference>
<dbReference type="GO" id="GO:0050661">
    <property type="term" value="F:NADP binding"/>
    <property type="evidence" value="ECO:0007669"/>
    <property type="project" value="InterPro"/>
</dbReference>
<dbReference type="Pfam" id="PF00743">
    <property type="entry name" value="FMO-like"/>
    <property type="match status" value="1"/>
</dbReference>
<dbReference type="InterPro" id="IPR020946">
    <property type="entry name" value="Flavin_mOase-like"/>
</dbReference>
<dbReference type="RefSeq" id="XP_027192978.1">
    <property type="nucleotide sequence ID" value="XM_027337177.1"/>
</dbReference>
<evidence type="ECO:0000256" key="3">
    <source>
        <dbReference type="ARBA" id="ARBA00022630"/>
    </source>
</evidence>
<dbReference type="InterPro" id="IPR050346">
    <property type="entry name" value="FMO-like"/>
</dbReference>
<dbReference type="PANTHER" id="PTHR23023">
    <property type="entry name" value="DIMETHYLANILINE MONOOXYGENASE"/>
    <property type="match status" value="1"/>
</dbReference>
<accession>A0A3Q7XWL9</accession>
<reference evidence="10" key="2">
    <citation type="submission" date="2025-08" db="UniProtKB">
        <authorList>
            <consortium name="RefSeq"/>
        </authorList>
    </citation>
    <scope>IDENTIFICATION</scope>
    <source>
        <tissue evidence="10">Etiolated seedlings</tissue>
    </source>
</reference>
<evidence type="ECO:0000256" key="5">
    <source>
        <dbReference type="ARBA" id="ARBA00022857"/>
    </source>
</evidence>
<reference evidence="9" key="1">
    <citation type="journal article" date="2013" name="Nat. Biotechnol.">
        <title>Draft genome sequence of chickpea (Cicer arietinum) provides a resource for trait improvement.</title>
        <authorList>
            <person name="Varshney R.K."/>
            <person name="Song C."/>
            <person name="Saxena R.K."/>
            <person name="Azam S."/>
            <person name="Yu S."/>
            <person name="Sharpe A.G."/>
            <person name="Cannon S."/>
            <person name="Baek J."/>
            <person name="Rosen B.D."/>
            <person name="Tar'an B."/>
            <person name="Millan T."/>
            <person name="Zhang X."/>
            <person name="Ramsay L.D."/>
            <person name="Iwata A."/>
            <person name="Wang Y."/>
            <person name="Nelson W."/>
            <person name="Farmer A.D."/>
            <person name="Gaur P.M."/>
            <person name="Soderlund C."/>
            <person name="Penmetsa R.V."/>
            <person name="Xu C."/>
            <person name="Bharti A.K."/>
            <person name="He W."/>
            <person name="Winter P."/>
            <person name="Zhao S."/>
            <person name="Hane J.K."/>
            <person name="Carrasquilla-Garcia N."/>
            <person name="Condie J.A."/>
            <person name="Upadhyaya H.D."/>
            <person name="Luo M.C."/>
            <person name="Thudi M."/>
            <person name="Gowda C.L."/>
            <person name="Singh N.P."/>
            <person name="Lichtenzveig J."/>
            <person name="Gali K.K."/>
            <person name="Rubio J."/>
            <person name="Nadarajan N."/>
            <person name="Dolezel J."/>
            <person name="Bansal K.C."/>
            <person name="Xu X."/>
            <person name="Edwards D."/>
            <person name="Zhang G."/>
            <person name="Kahl G."/>
            <person name="Gil J."/>
            <person name="Singh K.B."/>
            <person name="Datta S.K."/>
            <person name="Jackson S.A."/>
            <person name="Wang J."/>
            <person name="Cook D.R."/>
        </authorList>
    </citation>
    <scope>NUCLEOTIDE SEQUENCE [LARGE SCALE GENOMIC DNA]</scope>
    <source>
        <strain evidence="9">cv. CDC Frontier</strain>
    </source>
</reference>
<dbReference type="InterPro" id="IPR001613">
    <property type="entry name" value="Flavin_amine_oxidase"/>
</dbReference>
<dbReference type="STRING" id="3827.A0A3Q7XWL9"/>
<dbReference type="SUPFAM" id="SSF51905">
    <property type="entry name" value="FAD/NAD(P)-binding domain"/>
    <property type="match status" value="2"/>
</dbReference>
<dbReference type="EC" id="1.-.-.-" evidence="8"/>
<evidence type="ECO:0000256" key="4">
    <source>
        <dbReference type="ARBA" id="ARBA00022827"/>
    </source>
</evidence>
<keyword evidence="3 8" id="KW-0285">Flavoprotein</keyword>
<protein>
    <recommendedName>
        <fullName evidence="8">Flavin-containing monooxygenase</fullName>
        <ecNumber evidence="8">1.-.-.-</ecNumber>
    </recommendedName>
</protein>
<dbReference type="GO" id="GO:0050660">
    <property type="term" value="F:flavin adenine dinucleotide binding"/>
    <property type="evidence" value="ECO:0007669"/>
    <property type="project" value="InterPro"/>
</dbReference>
<evidence type="ECO:0000313" key="9">
    <source>
        <dbReference type="Proteomes" id="UP000087171"/>
    </source>
</evidence>
<evidence type="ECO:0000313" key="10">
    <source>
        <dbReference type="RefSeq" id="XP_027192978.1"/>
    </source>
</evidence>
<comment type="cofactor">
    <cofactor evidence="1 8">
        <name>FAD</name>
        <dbReference type="ChEBI" id="CHEBI:57692"/>
    </cofactor>
</comment>
<sequence length="575" mass="65844">MLKDKNIDAFFNQEVSDKDGNYKAATSTLEKHLSSDPIVQLDEQPCMNHENNIIPKVVSKIGIIGGGISGIAAAKQLSHHNPIIFEATDSIGGVWKHCTYNSTKLQSQRGDYQFTDFPWPDRDNPDFPTHVEVLEYIQSYAKHFDLMKNIKFNSKVVELKFIGNQECDSSKVGLPSDVDDYGTLLPGHPVWEVAVQTNDSNSIQWYSFEFVVVCIGKYGDVPKMPMFPRKKGPEIFNGKLLHSLDYCKLDQQATNQLLKNKKVVVVGYKKSGIDLALECAMANQGPEGQPCTILVRTLHWTIPHYWIWGLPFFLFYSTRSSQLLHERPNQGLLRALLCFMLSPMRHGISKFIESYLLWKLPLEKYGLKPEHPFLEDYASCQMAIMPENFFSEVEKGKICFKKTSSKWWFWDGGIEFEDKTKVEADVVIFATGFEGKKKLKSIIPEPFCSFLEYPSGIMPLYRGTIHPLIPNMAFVGYVESVSNLHSSEIRSMWLSGLVDNKFKLPKVESMLSQTLEEMEVMKRTTRFYKRHCIATYSINHTDEICKDLGWSAWRKKNLISEAFGPYSSQDYEKED</sequence>
<evidence type="ECO:0000256" key="7">
    <source>
        <dbReference type="PIRSR" id="PIRSR601613-1"/>
    </source>
</evidence>
<organism evidence="9 10">
    <name type="scientific">Cicer arietinum</name>
    <name type="common">Chickpea</name>
    <name type="synonym">Garbanzo</name>
    <dbReference type="NCBI Taxonomy" id="3827"/>
    <lineage>
        <taxon>Eukaryota</taxon>
        <taxon>Viridiplantae</taxon>
        <taxon>Streptophyta</taxon>
        <taxon>Embryophyta</taxon>
        <taxon>Tracheophyta</taxon>
        <taxon>Spermatophyta</taxon>
        <taxon>Magnoliopsida</taxon>
        <taxon>eudicotyledons</taxon>
        <taxon>Gunneridae</taxon>
        <taxon>Pentapetalae</taxon>
        <taxon>rosids</taxon>
        <taxon>fabids</taxon>
        <taxon>Fabales</taxon>
        <taxon>Fabaceae</taxon>
        <taxon>Papilionoideae</taxon>
        <taxon>50 kb inversion clade</taxon>
        <taxon>NPAAA clade</taxon>
        <taxon>Hologalegina</taxon>
        <taxon>IRL clade</taxon>
        <taxon>Cicereae</taxon>
        <taxon>Cicer</taxon>
    </lineage>
</organism>
<dbReference type="PaxDb" id="3827-XP_004508246.1"/>
<keyword evidence="4 8" id="KW-0274">FAD</keyword>
<proteinExistence type="inferred from homology"/>
<keyword evidence="6 8" id="KW-0560">Oxidoreductase</keyword>
<comment type="similarity">
    <text evidence="2 8">Belongs to the FMO family.</text>
</comment>
<dbReference type="FunFam" id="3.50.50.60:FF:000167">
    <property type="entry name" value="Flavin-containing monooxygenase"/>
    <property type="match status" value="1"/>
</dbReference>
<dbReference type="InterPro" id="IPR036188">
    <property type="entry name" value="FAD/NAD-bd_sf"/>
</dbReference>
<evidence type="ECO:0000256" key="6">
    <source>
        <dbReference type="ARBA" id="ARBA00023002"/>
    </source>
</evidence>
<evidence type="ECO:0000256" key="1">
    <source>
        <dbReference type="ARBA" id="ARBA00001974"/>
    </source>
</evidence>
<keyword evidence="8 10" id="KW-0503">Monooxygenase</keyword>
<dbReference type="GO" id="GO:0004499">
    <property type="term" value="F:N,N-dimethylaniline monooxygenase activity"/>
    <property type="evidence" value="ECO:0007669"/>
    <property type="project" value="InterPro"/>
</dbReference>
<evidence type="ECO:0000256" key="2">
    <source>
        <dbReference type="ARBA" id="ARBA00009183"/>
    </source>
</evidence>
<keyword evidence="9" id="KW-1185">Reference proteome</keyword>
<gene>
    <name evidence="10" type="primary">LOC101509018</name>
</gene>
<dbReference type="OrthoDB" id="66881at2759"/>
<feature type="binding site" evidence="7">
    <location>
        <position position="69"/>
    </location>
    <ligand>
        <name>FAD</name>
        <dbReference type="ChEBI" id="CHEBI:57692"/>
    </ligand>
</feature>
<evidence type="ECO:0000256" key="8">
    <source>
        <dbReference type="RuleBase" id="RU361177"/>
    </source>
</evidence>
<dbReference type="Proteomes" id="UP000087171">
    <property type="component" value="Chromosome Ca7"/>
</dbReference>
<feature type="binding site" evidence="7">
    <location>
        <begin position="86"/>
        <end position="87"/>
    </location>
    <ligand>
        <name>FAD</name>
        <dbReference type="ChEBI" id="CHEBI:57692"/>
    </ligand>
</feature>
<keyword evidence="5" id="KW-0521">NADP</keyword>
<dbReference type="AlphaFoldDB" id="A0A3Q7XWL9"/>
<dbReference type="FunFam" id="3.50.50.60:FF:000199">
    <property type="entry name" value="Flavin-containing monooxygenase"/>
    <property type="match status" value="1"/>
</dbReference>
<dbReference type="KEGG" id="cam:101509018"/>
<dbReference type="PRINTS" id="PR00757">
    <property type="entry name" value="AMINEOXDASEF"/>
</dbReference>